<name>A0A1J4JI83_9EUKA</name>
<dbReference type="SUPFAM" id="SSF161111">
    <property type="entry name" value="Cation efflux protein transmembrane domain-like"/>
    <property type="match status" value="1"/>
</dbReference>
<keyword evidence="3" id="KW-0813">Transport</keyword>
<evidence type="ECO:0000256" key="12">
    <source>
        <dbReference type="SAM" id="Phobius"/>
    </source>
</evidence>
<evidence type="ECO:0000256" key="9">
    <source>
        <dbReference type="ARBA" id="ARBA00023065"/>
    </source>
</evidence>
<protein>
    <submittedName>
        <fullName evidence="15">Cation efflux family protein</fullName>
    </submittedName>
</protein>
<feature type="transmembrane region" description="Helical" evidence="12">
    <location>
        <begin position="94"/>
        <end position="118"/>
    </location>
</feature>
<dbReference type="InterPro" id="IPR058533">
    <property type="entry name" value="Cation_efflux_TM"/>
</dbReference>
<evidence type="ECO:0000256" key="11">
    <source>
        <dbReference type="SAM" id="MobiDB-lite"/>
    </source>
</evidence>
<dbReference type="GO" id="GO:0005385">
    <property type="term" value="F:zinc ion transmembrane transporter activity"/>
    <property type="evidence" value="ECO:0007669"/>
    <property type="project" value="TreeGrafter"/>
</dbReference>
<feature type="transmembrane region" description="Helical" evidence="12">
    <location>
        <begin position="228"/>
        <end position="251"/>
    </location>
</feature>
<keyword evidence="16" id="KW-1185">Reference proteome</keyword>
<keyword evidence="7" id="KW-0862">Zinc</keyword>
<feature type="compositionally biased region" description="Basic and acidic residues" evidence="11">
    <location>
        <begin position="414"/>
        <end position="429"/>
    </location>
</feature>
<proteinExistence type="inferred from homology"/>
<evidence type="ECO:0000256" key="3">
    <source>
        <dbReference type="ARBA" id="ARBA00022448"/>
    </source>
</evidence>
<feature type="transmembrane region" description="Helical" evidence="12">
    <location>
        <begin position="263"/>
        <end position="280"/>
    </location>
</feature>
<evidence type="ECO:0000259" key="13">
    <source>
        <dbReference type="Pfam" id="PF01545"/>
    </source>
</evidence>
<comment type="caution">
    <text evidence="15">The sequence shown here is derived from an EMBL/GenBank/DDBJ whole genome shotgun (WGS) entry which is preliminary data.</text>
</comment>
<dbReference type="GO" id="GO:0006882">
    <property type="term" value="P:intracellular zinc ion homeostasis"/>
    <property type="evidence" value="ECO:0007669"/>
    <property type="project" value="TreeGrafter"/>
</dbReference>
<keyword evidence="9" id="KW-0406">Ion transport</keyword>
<dbReference type="EMBL" id="MLAK01001126">
    <property type="protein sequence ID" value="OHS97290.1"/>
    <property type="molecule type" value="Genomic_DNA"/>
</dbReference>
<feature type="transmembrane region" description="Helical" evidence="12">
    <location>
        <begin position="161"/>
        <end position="183"/>
    </location>
</feature>
<feature type="region of interest" description="Disordered" evidence="11">
    <location>
        <begin position="410"/>
        <end position="489"/>
    </location>
</feature>
<evidence type="ECO:0000256" key="1">
    <source>
        <dbReference type="ARBA" id="ARBA00004429"/>
    </source>
</evidence>
<dbReference type="VEuPathDB" id="TrichDB:TRFO_09577"/>
<feature type="region of interest" description="Disordered" evidence="11">
    <location>
        <begin position="42"/>
        <end position="86"/>
    </location>
</feature>
<feature type="transmembrane region" description="Helical" evidence="12">
    <location>
        <begin position="195"/>
        <end position="216"/>
    </location>
</feature>
<evidence type="ECO:0000256" key="6">
    <source>
        <dbReference type="ARBA" id="ARBA00022692"/>
    </source>
</evidence>
<dbReference type="OrthoDB" id="78669at2759"/>
<comment type="subcellular location">
    <subcellularLocation>
        <location evidence="1">Cell inner membrane</location>
        <topology evidence="1">Multi-pass membrane protein</topology>
    </subcellularLocation>
</comment>
<accession>A0A1J4JI83</accession>
<evidence type="ECO:0000313" key="16">
    <source>
        <dbReference type="Proteomes" id="UP000179807"/>
    </source>
</evidence>
<organism evidence="15 16">
    <name type="scientific">Tritrichomonas foetus</name>
    <dbReference type="NCBI Taxonomy" id="1144522"/>
    <lineage>
        <taxon>Eukaryota</taxon>
        <taxon>Metamonada</taxon>
        <taxon>Parabasalia</taxon>
        <taxon>Tritrichomonadida</taxon>
        <taxon>Tritrichomonadidae</taxon>
        <taxon>Tritrichomonas</taxon>
    </lineage>
</organism>
<dbReference type="Proteomes" id="UP000179807">
    <property type="component" value="Unassembled WGS sequence"/>
</dbReference>
<feature type="compositionally biased region" description="Low complexity" evidence="11">
    <location>
        <begin position="456"/>
        <end position="470"/>
    </location>
</feature>
<evidence type="ECO:0000256" key="2">
    <source>
        <dbReference type="ARBA" id="ARBA00008873"/>
    </source>
</evidence>
<dbReference type="GeneID" id="94829645"/>
<evidence type="ECO:0000256" key="10">
    <source>
        <dbReference type="ARBA" id="ARBA00023136"/>
    </source>
</evidence>
<dbReference type="VEuPathDB" id="TrichDB:TRFO_09575"/>
<evidence type="ECO:0000256" key="8">
    <source>
        <dbReference type="ARBA" id="ARBA00022989"/>
    </source>
</evidence>
<evidence type="ECO:0000256" key="7">
    <source>
        <dbReference type="ARBA" id="ARBA00022833"/>
    </source>
</evidence>
<reference evidence="16" key="2">
    <citation type="submission" date="2016-10" db="EMBL/GenBank/DDBJ databases">
        <authorList>
            <person name="Benchimol M."/>
            <person name="Almeida L.G."/>
            <person name="Vasconcelos A.T."/>
            <person name="Perreira-Neves A."/>
            <person name="Rosa I.A."/>
            <person name="Tasca T."/>
            <person name="Bogo M.R."/>
            <person name="de Souza W."/>
        </authorList>
    </citation>
    <scope>NUCLEOTIDE SEQUENCE [LARGE SCALE GENOMIC DNA]</scope>
    <source>
        <strain evidence="16">K</strain>
    </source>
</reference>
<reference evidence="15" key="1">
    <citation type="submission" date="2016-10" db="EMBL/GenBank/DDBJ databases">
        <authorList>
            <person name="de Groot N.N."/>
        </authorList>
    </citation>
    <scope>NUCLEOTIDE SEQUENCE [LARGE SCALE GENOMIC DNA]</scope>
    <source>
        <strain evidence="15">K</strain>
    </source>
</reference>
<keyword evidence="4" id="KW-1003">Cell membrane</keyword>
<keyword evidence="10 12" id="KW-0472">Membrane</keyword>
<feature type="domain" description="Cation efflux protein transmembrane" evidence="13">
    <location>
        <begin position="94"/>
        <end position="286"/>
    </location>
</feature>
<dbReference type="Gene3D" id="1.20.1510.10">
    <property type="entry name" value="Cation efflux protein transmembrane domain"/>
    <property type="match status" value="1"/>
</dbReference>
<dbReference type="GO" id="GO:0005886">
    <property type="term" value="C:plasma membrane"/>
    <property type="evidence" value="ECO:0007669"/>
    <property type="project" value="UniProtKB-SubCell"/>
</dbReference>
<evidence type="ECO:0000313" key="15">
    <source>
        <dbReference type="EMBL" id="OHS97291.1"/>
    </source>
</evidence>
<evidence type="ECO:0000256" key="5">
    <source>
        <dbReference type="ARBA" id="ARBA00022519"/>
    </source>
</evidence>
<dbReference type="PANTHER" id="PTHR45820">
    <property type="entry name" value="FI23527P1"/>
    <property type="match status" value="1"/>
</dbReference>
<dbReference type="RefSeq" id="XP_068350427.1">
    <property type="nucleotide sequence ID" value="XM_068494941.1"/>
</dbReference>
<feature type="compositionally biased region" description="Basic residues" evidence="11">
    <location>
        <begin position="430"/>
        <end position="440"/>
    </location>
</feature>
<dbReference type="PANTHER" id="PTHR45820:SF4">
    <property type="entry name" value="ZINC TRANSPORTER 63C, ISOFORM F"/>
    <property type="match status" value="1"/>
</dbReference>
<dbReference type="InterPro" id="IPR027469">
    <property type="entry name" value="Cation_efflux_TMD_sf"/>
</dbReference>
<dbReference type="InterPro" id="IPR002524">
    <property type="entry name" value="Cation_efflux"/>
</dbReference>
<comment type="similarity">
    <text evidence="2">Belongs to the cation diffusion facilitator (CDF) transporter (TC 2.A.4) family. SLC30A subfamily.</text>
</comment>
<evidence type="ECO:0000256" key="4">
    <source>
        <dbReference type="ARBA" id="ARBA00022475"/>
    </source>
</evidence>
<gene>
    <name evidence="14" type="ORF">TRFO_09575</name>
    <name evidence="15" type="ORF">TRFO_09577</name>
</gene>
<dbReference type="AlphaFoldDB" id="A0A1J4JI83"/>
<evidence type="ECO:0000313" key="14">
    <source>
        <dbReference type="EMBL" id="OHS97290.1"/>
    </source>
</evidence>
<dbReference type="EMBL" id="MLAK01001126">
    <property type="protein sequence ID" value="OHS97291.1"/>
    <property type="molecule type" value="Genomic_DNA"/>
</dbReference>
<sequence>MSKKANVDQQNHENYIHEKNEQLTYLINPENCEEFMKHLQNEQNNGHDDHGHNHDHDHDHNGDKKNKHDHNHKHEHEHDHDHDHSHVPKSTWRLITMICLNIVFLLAELITGFITHSLALQSDAFHMISDEASLCIGLAAHKLSKRPPNQKMTFGWARTEVIGGLVNAVFLLAVCLMLFFDAIERFVDPPEIEKGLLFLIVGGLGLLVNIIGMFIFHDHSHSDNMRGVFLHVMGDFFGSIGVMISACVINFTEWKYRNYVDPAISLLIVLILVHGSWGLFKKTVKIVLERVPEKIDVEEITKQLLTIPNLIAIHEVHIWELSRDQIIALLHIIVDSKEDNQKVLEKVHNLMLTHKIYSTTVQIEFSSDFPPQFIDNITESCFYASSVCKDKRVFISKPVYQHSIGCPHFANPNDDSHNHNHEHEHDHQHDHQHKHKHKHEHDHDHESNYMNDEDSTTSTSSSTTTSSNNHNNDHDQIDDNIQDSQTVNL</sequence>
<keyword evidence="8 12" id="KW-1133">Transmembrane helix</keyword>
<dbReference type="NCBIfam" id="TIGR01297">
    <property type="entry name" value="CDF"/>
    <property type="match status" value="1"/>
</dbReference>
<dbReference type="FunFam" id="1.20.1510.10:FF:000016">
    <property type="entry name" value="Zinc transporter ZitB"/>
    <property type="match status" value="1"/>
</dbReference>
<dbReference type="Pfam" id="PF01545">
    <property type="entry name" value="Cation_efflux"/>
    <property type="match status" value="1"/>
</dbReference>
<keyword evidence="6 12" id="KW-0812">Transmembrane</keyword>
<keyword evidence="5" id="KW-0997">Cell inner membrane</keyword>